<evidence type="ECO:0000313" key="1">
    <source>
        <dbReference type="EMBL" id="MCG0061705.1"/>
    </source>
</evidence>
<dbReference type="RefSeq" id="WP_158103118.1">
    <property type="nucleotide sequence ID" value="NZ_JAKKZF010000001.1"/>
</dbReference>
<accession>A0ABS9J815</accession>
<sequence>MTADAARPAPTQPGLSEADRLAHDLATFVRRVEPTPDLPPLPIEPAERRRVMQLRGW</sequence>
<name>A0ABS9J815_9ACTN</name>
<comment type="caution">
    <text evidence="1">The sequence shown here is derived from an EMBL/GenBank/DDBJ whole genome shotgun (WGS) entry which is preliminary data.</text>
</comment>
<proteinExistence type="predicted"/>
<organism evidence="1 2">
    <name type="scientific">Streptomyces tricolor</name>
    <dbReference type="NCBI Taxonomy" id="68277"/>
    <lineage>
        <taxon>Bacteria</taxon>
        <taxon>Bacillati</taxon>
        <taxon>Actinomycetota</taxon>
        <taxon>Actinomycetes</taxon>
        <taxon>Kitasatosporales</taxon>
        <taxon>Streptomycetaceae</taxon>
        <taxon>Streptomyces</taxon>
        <taxon>Streptomyces violaceoruber group</taxon>
    </lineage>
</organism>
<dbReference type="Proteomes" id="UP001299012">
    <property type="component" value="Unassembled WGS sequence"/>
</dbReference>
<keyword evidence="2" id="KW-1185">Reference proteome</keyword>
<protein>
    <submittedName>
        <fullName evidence="1">Uncharacterized protein</fullName>
    </submittedName>
</protein>
<gene>
    <name evidence="1" type="ORF">L0F81_00125</name>
</gene>
<reference evidence="1 2" key="1">
    <citation type="submission" date="2022-01" db="EMBL/GenBank/DDBJ databases">
        <title>Draft Genome Sequences of Seven Type Strains of the Genus Streptomyces.</title>
        <authorList>
            <person name="Aziz S."/>
            <person name="Coretto E."/>
            <person name="Chronakova A."/>
            <person name="Sproer C."/>
            <person name="Huber K."/>
            <person name="Nouioui I."/>
            <person name="Gross H."/>
        </authorList>
    </citation>
    <scope>NUCLEOTIDE SEQUENCE [LARGE SCALE GENOMIC DNA]</scope>
    <source>
        <strain evidence="1 2">DSM 41685</strain>
    </source>
</reference>
<evidence type="ECO:0000313" key="2">
    <source>
        <dbReference type="Proteomes" id="UP001299012"/>
    </source>
</evidence>
<dbReference type="EMBL" id="JAKKZF010000001">
    <property type="protein sequence ID" value="MCG0061705.1"/>
    <property type="molecule type" value="Genomic_DNA"/>
</dbReference>